<accession>A0ABV7Z0Y6</accession>
<dbReference type="RefSeq" id="WP_379839375.1">
    <property type="nucleotide sequence ID" value="NZ_JBHRYQ010000001.1"/>
</dbReference>
<evidence type="ECO:0000313" key="3">
    <source>
        <dbReference type="EMBL" id="MFC3812494.1"/>
    </source>
</evidence>
<organism evidence="3 4">
    <name type="scientific">Lacihabitans lacunae</name>
    <dbReference type="NCBI Taxonomy" id="1028214"/>
    <lineage>
        <taxon>Bacteria</taxon>
        <taxon>Pseudomonadati</taxon>
        <taxon>Bacteroidota</taxon>
        <taxon>Cytophagia</taxon>
        <taxon>Cytophagales</taxon>
        <taxon>Leadbetterellaceae</taxon>
        <taxon>Lacihabitans</taxon>
    </lineage>
</organism>
<reference evidence="4" key="1">
    <citation type="journal article" date="2019" name="Int. J. Syst. Evol. Microbiol.">
        <title>The Global Catalogue of Microorganisms (GCM) 10K type strain sequencing project: providing services to taxonomists for standard genome sequencing and annotation.</title>
        <authorList>
            <consortium name="The Broad Institute Genomics Platform"/>
            <consortium name="The Broad Institute Genome Sequencing Center for Infectious Disease"/>
            <person name="Wu L."/>
            <person name="Ma J."/>
        </authorList>
    </citation>
    <scope>NUCLEOTIDE SEQUENCE [LARGE SCALE GENOMIC DNA]</scope>
    <source>
        <strain evidence="4">CECT 7956</strain>
    </source>
</reference>
<name>A0ABV7Z0Y6_9BACT</name>
<dbReference type="InterPro" id="IPR036761">
    <property type="entry name" value="TTHA0802/YceI-like_sf"/>
</dbReference>
<keyword evidence="1" id="KW-0732">Signal</keyword>
<feature type="domain" description="Lipid/polyisoprenoid-binding YceI-like" evidence="2">
    <location>
        <begin position="22"/>
        <end position="180"/>
    </location>
</feature>
<gene>
    <name evidence="3" type="ORF">ACFOOI_17675</name>
</gene>
<dbReference type="Proteomes" id="UP001595616">
    <property type="component" value="Unassembled WGS sequence"/>
</dbReference>
<dbReference type="SMART" id="SM00867">
    <property type="entry name" value="YceI"/>
    <property type="match status" value="1"/>
</dbReference>
<dbReference type="Pfam" id="PF04264">
    <property type="entry name" value="YceI"/>
    <property type="match status" value="1"/>
</dbReference>
<feature type="signal peptide" evidence="1">
    <location>
        <begin position="1"/>
        <end position="19"/>
    </location>
</feature>
<dbReference type="Gene3D" id="2.40.128.110">
    <property type="entry name" value="Lipid/polyisoprenoid-binding, YceI-like"/>
    <property type="match status" value="1"/>
</dbReference>
<dbReference type="EMBL" id="JBHRYQ010000001">
    <property type="protein sequence ID" value="MFC3812494.1"/>
    <property type="molecule type" value="Genomic_DNA"/>
</dbReference>
<dbReference type="SUPFAM" id="SSF101874">
    <property type="entry name" value="YceI-like"/>
    <property type="match status" value="1"/>
</dbReference>
<dbReference type="PANTHER" id="PTHR34406">
    <property type="entry name" value="PROTEIN YCEI"/>
    <property type="match status" value="1"/>
</dbReference>
<protein>
    <submittedName>
        <fullName evidence="3">YceI family protein</fullName>
    </submittedName>
</protein>
<dbReference type="InterPro" id="IPR007372">
    <property type="entry name" value="Lipid/polyisoprenoid-bd_YceI"/>
</dbReference>
<sequence>MKNILTALLLLGVLLNASAQSKRKIEANKKSSEIGYSMKHPLHEWTASAKDGKCIIVFNDDTQKVEVVAVVVAVRSFDSENSNRDSHALEVLEALKFPNITFSANNITDNGSSLQIKGNLVFHGVTKPVEVTAKKSISGKKLLVEGAFDINMTDYNVVPPGLMGLKTEELIKLNFKFNFDI</sequence>
<feature type="chain" id="PRO_5046988696" evidence="1">
    <location>
        <begin position="20"/>
        <end position="181"/>
    </location>
</feature>
<keyword evidence="4" id="KW-1185">Reference proteome</keyword>
<comment type="caution">
    <text evidence="3">The sequence shown here is derived from an EMBL/GenBank/DDBJ whole genome shotgun (WGS) entry which is preliminary data.</text>
</comment>
<dbReference type="PANTHER" id="PTHR34406:SF1">
    <property type="entry name" value="PROTEIN YCEI"/>
    <property type="match status" value="1"/>
</dbReference>
<evidence type="ECO:0000313" key="4">
    <source>
        <dbReference type="Proteomes" id="UP001595616"/>
    </source>
</evidence>
<evidence type="ECO:0000256" key="1">
    <source>
        <dbReference type="SAM" id="SignalP"/>
    </source>
</evidence>
<proteinExistence type="predicted"/>
<evidence type="ECO:0000259" key="2">
    <source>
        <dbReference type="SMART" id="SM00867"/>
    </source>
</evidence>